<protein>
    <submittedName>
        <fullName evidence="1">Uncharacterized protein</fullName>
    </submittedName>
</protein>
<name>A0A3L6TG32_PANMI</name>
<dbReference type="InterPro" id="IPR027417">
    <property type="entry name" value="P-loop_NTPase"/>
</dbReference>
<dbReference type="Proteomes" id="UP000275267">
    <property type="component" value="Unassembled WGS sequence"/>
</dbReference>
<accession>A0A3L6TG32</accession>
<dbReference type="InterPro" id="IPR044974">
    <property type="entry name" value="Disease_R_plants"/>
</dbReference>
<reference evidence="2" key="1">
    <citation type="journal article" date="2019" name="Nat. Commun.">
        <title>The genome of broomcorn millet.</title>
        <authorList>
            <person name="Zou C."/>
            <person name="Miki D."/>
            <person name="Li D."/>
            <person name="Tang Q."/>
            <person name="Xiao L."/>
            <person name="Rajput S."/>
            <person name="Deng P."/>
            <person name="Jia W."/>
            <person name="Huang R."/>
            <person name="Zhang M."/>
            <person name="Sun Y."/>
            <person name="Hu J."/>
            <person name="Fu X."/>
            <person name="Schnable P.S."/>
            <person name="Li F."/>
            <person name="Zhang H."/>
            <person name="Feng B."/>
            <person name="Zhu X."/>
            <person name="Liu R."/>
            <person name="Schnable J.C."/>
            <person name="Zhu J.-K."/>
            <person name="Zhang H."/>
        </authorList>
    </citation>
    <scope>NUCLEOTIDE SEQUENCE [LARGE SCALE GENOMIC DNA]</scope>
</reference>
<dbReference type="InterPro" id="IPR042197">
    <property type="entry name" value="Apaf_helical"/>
</dbReference>
<organism evidence="1 2">
    <name type="scientific">Panicum miliaceum</name>
    <name type="common">Proso millet</name>
    <name type="synonym">Broomcorn millet</name>
    <dbReference type="NCBI Taxonomy" id="4540"/>
    <lineage>
        <taxon>Eukaryota</taxon>
        <taxon>Viridiplantae</taxon>
        <taxon>Streptophyta</taxon>
        <taxon>Embryophyta</taxon>
        <taxon>Tracheophyta</taxon>
        <taxon>Spermatophyta</taxon>
        <taxon>Magnoliopsida</taxon>
        <taxon>Liliopsida</taxon>
        <taxon>Poales</taxon>
        <taxon>Poaceae</taxon>
        <taxon>PACMAD clade</taxon>
        <taxon>Panicoideae</taxon>
        <taxon>Panicodae</taxon>
        <taxon>Paniceae</taxon>
        <taxon>Panicinae</taxon>
        <taxon>Panicum</taxon>
        <taxon>Panicum sect. Panicum</taxon>
    </lineage>
</organism>
<dbReference type="PANTHER" id="PTHR23155:SF981">
    <property type="entry name" value="NB-ARC DOMAIN CONTAINING PROTEIN, EXPRESSED"/>
    <property type="match status" value="1"/>
</dbReference>
<keyword evidence="2" id="KW-1185">Reference proteome</keyword>
<sequence>MRSLDEKHSKELLEAVLKRHLPWLEQSSTLIVNKCDGHPLALFSVAKYLLRKREFTETDCKNFWRDLGSHMSKEYAFKKLQEVLLNNYRSLPDRPVDLKTCLLYEEQSDEKMVSRKMHDPDPCKAVDVADKSLEELIDWNIIRPIDPSKNTKVKTCRPHDIMHEFMLHMSMSTKFITTLSDPQRSNYRHLFIDGRAANSSSRVSQHMEAYLVMRSCLLIL</sequence>
<dbReference type="SUPFAM" id="SSF52540">
    <property type="entry name" value="P-loop containing nucleoside triphosphate hydrolases"/>
    <property type="match status" value="1"/>
</dbReference>
<dbReference type="STRING" id="4540.A0A3L6TG32"/>
<dbReference type="PANTHER" id="PTHR23155">
    <property type="entry name" value="DISEASE RESISTANCE PROTEIN RP"/>
    <property type="match status" value="1"/>
</dbReference>
<proteinExistence type="predicted"/>
<comment type="caution">
    <text evidence="1">The sequence shown here is derived from an EMBL/GenBank/DDBJ whole genome shotgun (WGS) entry which is preliminary data.</text>
</comment>
<gene>
    <name evidence="1" type="ORF">C2845_PM03G29890</name>
</gene>
<evidence type="ECO:0000313" key="2">
    <source>
        <dbReference type="Proteomes" id="UP000275267"/>
    </source>
</evidence>
<dbReference type="Gene3D" id="1.10.8.430">
    <property type="entry name" value="Helical domain of apoptotic protease-activating factors"/>
    <property type="match status" value="1"/>
</dbReference>
<dbReference type="AlphaFoldDB" id="A0A3L6TG32"/>
<dbReference type="EMBL" id="PQIB02000002">
    <property type="protein sequence ID" value="RLN36518.1"/>
    <property type="molecule type" value="Genomic_DNA"/>
</dbReference>
<evidence type="ECO:0000313" key="1">
    <source>
        <dbReference type="EMBL" id="RLN36518.1"/>
    </source>
</evidence>
<dbReference type="GO" id="GO:0098542">
    <property type="term" value="P:defense response to other organism"/>
    <property type="evidence" value="ECO:0007669"/>
    <property type="project" value="TreeGrafter"/>
</dbReference>